<organism evidence="2 3">
    <name type="scientific">Allorhizobium ampelinum (strain ATCC BAA-846 / DSM 112012 / S4)</name>
    <name type="common">Agrobacterium vitis (strain S4)</name>
    <dbReference type="NCBI Taxonomy" id="311402"/>
    <lineage>
        <taxon>Bacteria</taxon>
        <taxon>Pseudomonadati</taxon>
        <taxon>Pseudomonadota</taxon>
        <taxon>Alphaproteobacteria</taxon>
        <taxon>Hyphomicrobiales</taxon>
        <taxon>Rhizobiaceae</taxon>
        <taxon>Rhizobium/Agrobacterium group</taxon>
        <taxon>Allorhizobium</taxon>
        <taxon>Allorhizobium ampelinum</taxon>
    </lineage>
</organism>
<keyword evidence="3" id="KW-1185">Reference proteome</keyword>
<accession>B9K385</accession>
<dbReference type="KEGG" id="avi:Avi_9615"/>
<name>B9K385_ALLAM</name>
<feature type="domain" description="Transposase Synechocystis PCC 6803" evidence="1">
    <location>
        <begin position="19"/>
        <end position="141"/>
    </location>
</feature>
<dbReference type="InterPro" id="IPR009057">
    <property type="entry name" value="Homeodomain-like_sf"/>
</dbReference>
<evidence type="ECO:0000259" key="1">
    <source>
        <dbReference type="Pfam" id="PF01710"/>
    </source>
</evidence>
<gene>
    <name evidence="2" type="ordered locus">Avi_9615</name>
</gene>
<dbReference type="Pfam" id="PF01710">
    <property type="entry name" value="HTH_Tnp_IS630"/>
    <property type="match status" value="1"/>
</dbReference>
<dbReference type="SUPFAM" id="SSF46689">
    <property type="entry name" value="Homeodomain-like"/>
    <property type="match status" value="1"/>
</dbReference>
<evidence type="ECO:0000313" key="2">
    <source>
        <dbReference type="EMBL" id="ACM39333.1"/>
    </source>
</evidence>
<dbReference type="HOGENOM" id="CLU_056788_2_0_5"/>
<sequence>MIMLPFAHGRRTAMAKHPIELRVRVVAFVEEGNSHREAARHFRVSPRFVNNMVILKRASGALRPARQGHLGGGKLTGHEDWVRERLPRTVAENGDLTLDELGVELHGRGVSVDRSAICRLLHRLGISHKKSLRASELSMPREFPPIVPK</sequence>
<dbReference type="EMBL" id="CP000635">
    <property type="protein sequence ID" value="ACM39333.1"/>
    <property type="molecule type" value="Genomic_DNA"/>
</dbReference>
<protein>
    <submittedName>
        <fullName evidence="2">Transposase</fullName>
    </submittedName>
</protein>
<dbReference type="InterPro" id="IPR002622">
    <property type="entry name" value="Transposase_14"/>
</dbReference>
<keyword evidence="2" id="KW-0614">Plasmid</keyword>
<dbReference type="Proteomes" id="UP000001596">
    <property type="component" value="Plasmid pAtS4b"/>
</dbReference>
<reference evidence="2 3" key="1">
    <citation type="journal article" date="2009" name="J. Bacteriol.">
        <title>Genome sequences of three Agrobacterium biovars help elucidate the evolution of multichromosome genomes in bacteria.</title>
        <authorList>
            <person name="Slater S.C."/>
            <person name="Goldman B.S."/>
            <person name="Goodner B."/>
            <person name="Setubal J.C."/>
            <person name="Farrand S.K."/>
            <person name="Nester E.W."/>
            <person name="Burr T.J."/>
            <person name="Banta L."/>
            <person name="Dickerman A.W."/>
            <person name="Paulsen I."/>
            <person name="Otten L."/>
            <person name="Suen G."/>
            <person name="Welch R."/>
            <person name="Almeida N.F."/>
            <person name="Arnold F."/>
            <person name="Burton O.T."/>
            <person name="Du Z."/>
            <person name="Ewing A."/>
            <person name="Godsy E."/>
            <person name="Heisel S."/>
            <person name="Houmiel K.L."/>
            <person name="Jhaveri J."/>
            <person name="Lu J."/>
            <person name="Miller N.M."/>
            <person name="Norton S."/>
            <person name="Chen Q."/>
            <person name="Phoolcharoen W."/>
            <person name="Ohlin V."/>
            <person name="Ondrusek D."/>
            <person name="Pride N."/>
            <person name="Stricklin S.L."/>
            <person name="Sun J."/>
            <person name="Wheeler C."/>
            <person name="Wilson L."/>
            <person name="Zhu H."/>
            <person name="Wood D.W."/>
        </authorList>
    </citation>
    <scope>NUCLEOTIDE SEQUENCE [LARGE SCALE GENOMIC DNA]</scope>
    <source>
        <strain evidence="3">S4 / ATCC BAA-846</strain>
        <plasmid evidence="2 3">pAtS4b</plasmid>
    </source>
</reference>
<proteinExistence type="predicted"/>
<evidence type="ECO:0000313" key="3">
    <source>
        <dbReference type="Proteomes" id="UP000001596"/>
    </source>
</evidence>
<dbReference type="AlphaFoldDB" id="B9K385"/>
<geneLocation type="plasmid" evidence="2 3">
    <name>pAtS4b</name>
</geneLocation>